<reference evidence="4 5" key="1">
    <citation type="submission" date="2020-08" db="EMBL/GenBank/DDBJ databases">
        <title>Genomic Encyclopedia of Type Strains, Phase IV (KMG-IV): sequencing the most valuable type-strain genomes for metagenomic binning, comparative biology and taxonomic classification.</title>
        <authorList>
            <person name="Goeker M."/>
        </authorList>
    </citation>
    <scope>NUCLEOTIDE SEQUENCE [LARGE SCALE GENOMIC DNA]</scope>
    <source>
        <strain evidence="4 5">DSM 23562</strain>
    </source>
</reference>
<feature type="domain" description="N-acetyltransferase" evidence="3">
    <location>
        <begin position="2"/>
        <end position="136"/>
    </location>
</feature>
<name>A0A7W9SP29_ARMRO</name>
<dbReference type="EMBL" id="JACHGW010000002">
    <property type="protein sequence ID" value="MBB6050126.1"/>
    <property type="molecule type" value="Genomic_DNA"/>
</dbReference>
<dbReference type="GO" id="GO:0005737">
    <property type="term" value="C:cytoplasm"/>
    <property type="evidence" value="ECO:0007669"/>
    <property type="project" value="TreeGrafter"/>
</dbReference>
<keyword evidence="1 4" id="KW-0808">Transferase</keyword>
<evidence type="ECO:0000256" key="1">
    <source>
        <dbReference type="ARBA" id="ARBA00022679"/>
    </source>
</evidence>
<sequence length="136" mass="15282">MIVYRDHLEGLTPEALRGFFVGWPTPPTPEQHWEILERSFAFVLAYDTDTQEVVGFVTALSDGVFAAFIPLLEVRPGHQKCGIGKALVQQIEQRLAGVYSIDLVCDPELVPYYVTLGYQSLAGQGKRFRRRNATPQ</sequence>
<keyword evidence="2" id="KW-0012">Acyltransferase</keyword>
<keyword evidence="5" id="KW-1185">Reference proteome</keyword>
<evidence type="ECO:0000313" key="5">
    <source>
        <dbReference type="Proteomes" id="UP000520814"/>
    </source>
</evidence>
<dbReference type="PANTHER" id="PTHR43626">
    <property type="entry name" value="ACYL-COA N-ACYLTRANSFERASE"/>
    <property type="match status" value="1"/>
</dbReference>
<dbReference type="Pfam" id="PF00583">
    <property type="entry name" value="Acetyltransf_1"/>
    <property type="match status" value="1"/>
</dbReference>
<organism evidence="4 5">
    <name type="scientific">Armatimonas rosea</name>
    <dbReference type="NCBI Taxonomy" id="685828"/>
    <lineage>
        <taxon>Bacteria</taxon>
        <taxon>Bacillati</taxon>
        <taxon>Armatimonadota</taxon>
        <taxon>Armatimonadia</taxon>
        <taxon>Armatimonadales</taxon>
        <taxon>Armatimonadaceae</taxon>
        <taxon>Armatimonas</taxon>
    </lineage>
</organism>
<dbReference type="InterPro" id="IPR045039">
    <property type="entry name" value="NSI-like"/>
</dbReference>
<dbReference type="SUPFAM" id="SSF55729">
    <property type="entry name" value="Acyl-CoA N-acyltransferases (Nat)"/>
    <property type="match status" value="1"/>
</dbReference>
<evidence type="ECO:0000256" key="2">
    <source>
        <dbReference type="ARBA" id="ARBA00023315"/>
    </source>
</evidence>
<dbReference type="PANTHER" id="PTHR43626:SF4">
    <property type="entry name" value="GCN5-RELATED N-ACETYLTRANSFERASE 2, CHLOROPLASTIC"/>
    <property type="match status" value="1"/>
</dbReference>
<dbReference type="GO" id="GO:0008080">
    <property type="term" value="F:N-acetyltransferase activity"/>
    <property type="evidence" value="ECO:0007669"/>
    <property type="project" value="InterPro"/>
</dbReference>
<protein>
    <submittedName>
        <fullName evidence="4">Putative N-acetyltransferase YhbS</fullName>
    </submittedName>
</protein>
<dbReference type="InterPro" id="IPR000182">
    <property type="entry name" value="GNAT_dom"/>
</dbReference>
<accession>A0A7W9SP29</accession>
<dbReference type="AlphaFoldDB" id="A0A7W9SP29"/>
<evidence type="ECO:0000259" key="3">
    <source>
        <dbReference type="PROSITE" id="PS51186"/>
    </source>
</evidence>
<proteinExistence type="predicted"/>
<dbReference type="Gene3D" id="3.40.630.30">
    <property type="match status" value="1"/>
</dbReference>
<dbReference type="CDD" id="cd04301">
    <property type="entry name" value="NAT_SF"/>
    <property type="match status" value="1"/>
</dbReference>
<dbReference type="Proteomes" id="UP000520814">
    <property type="component" value="Unassembled WGS sequence"/>
</dbReference>
<dbReference type="InterPro" id="IPR016181">
    <property type="entry name" value="Acyl_CoA_acyltransferase"/>
</dbReference>
<evidence type="ECO:0000313" key="4">
    <source>
        <dbReference type="EMBL" id="MBB6050126.1"/>
    </source>
</evidence>
<dbReference type="RefSeq" id="WP_184194472.1">
    <property type="nucleotide sequence ID" value="NZ_JACHGW010000002.1"/>
</dbReference>
<gene>
    <name evidence="4" type="ORF">HNQ39_001917</name>
</gene>
<comment type="caution">
    <text evidence="4">The sequence shown here is derived from an EMBL/GenBank/DDBJ whole genome shotgun (WGS) entry which is preliminary data.</text>
</comment>
<dbReference type="PROSITE" id="PS51186">
    <property type="entry name" value="GNAT"/>
    <property type="match status" value="1"/>
</dbReference>